<organism evidence="1 2">
    <name type="scientific">Pluteus cervinus</name>
    <dbReference type="NCBI Taxonomy" id="181527"/>
    <lineage>
        <taxon>Eukaryota</taxon>
        <taxon>Fungi</taxon>
        <taxon>Dikarya</taxon>
        <taxon>Basidiomycota</taxon>
        <taxon>Agaricomycotina</taxon>
        <taxon>Agaricomycetes</taxon>
        <taxon>Agaricomycetidae</taxon>
        <taxon>Agaricales</taxon>
        <taxon>Pluteineae</taxon>
        <taxon>Pluteaceae</taxon>
        <taxon>Pluteus</taxon>
    </lineage>
</organism>
<dbReference type="EMBL" id="ML208353">
    <property type="protein sequence ID" value="TFK68363.1"/>
    <property type="molecule type" value="Genomic_DNA"/>
</dbReference>
<evidence type="ECO:0000313" key="2">
    <source>
        <dbReference type="Proteomes" id="UP000308600"/>
    </source>
</evidence>
<reference evidence="1 2" key="1">
    <citation type="journal article" date="2019" name="Nat. Ecol. Evol.">
        <title>Megaphylogeny resolves global patterns of mushroom evolution.</title>
        <authorList>
            <person name="Varga T."/>
            <person name="Krizsan K."/>
            <person name="Foldi C."/>
            <person name="Dima B."/>
            <person name="Sanchez-Garcia M."/>
            <person name="Sanchez-Ramirez S."/>
            <person name="Szollosi G.J."/>
            <person name="Szarkandi J.G."/>
            <person name="Papp V."/>
            <person name="Albert L."/>
            <person name="Andreopoulos W."/>
            <person name="Angelini C."/>
            <person name="Antonin V."/>
            <person name="Barry K.W."/>
            <person name="Bougher N.L."/>
            <person name="Buchanan P."/>
            <person name="Buyck B."/>
            <person name="Bense V."/>
            <person name="Catcheside P."/>
            <person name="Chovatia M."/>
            <person name="Cooper J."/>
            <person name="Damon W."/>
            <person name="Desjardin D."/>
            <person name="Finy P."/>
            <person name="Geml J."/>
            <person name="Haridas S."/>
            <person name="Hughes K."/>
            <person name="Justo A."/>
            <person name="Karasinski D."/>
            <person name="Kautmanova I."/>
            <person name="Kiss B."/>
            <person name="Kocsube S."/>
            <person name="Kotiranta H."/>
            <person name="LaButti K.M."/>
            <person name="Lechner B.E."/>
            <person name="Liimatainen K."/>
            <person name="Lipzen A."/>
            <person name="Lukacs Z."/>
            <person name="Mihaltcheva S."/>
            <person name="Morgado L.N."/>
            <person name="Niskanen T."/>
            <person name="Noordeloos M.E."/>
            <person name="Ohm R.A."/>
            <person name="Ortiz-Santana B."/>
            <person name="Ovrebo C."/>
            <person name="Racz N."/>
            <person name="Riley R."/>
            <person name="Savchenko A."/>
            <person name="Shiryaev A."/>
            <person name="Soop K."/>
            <person name="Spirin V."/>
            <person name="Szebenyi C."/>
            <person name="Tomsovsky M."/>
            <person name="Tulloss R.E."/>
            <person name="Uehling J."/>
            <person name="Grigoriev I.V."/>
            <person name="Vagvolgyi C."/>
            <person name="Papp T."/>
            <person name="Martin F.M."/>
            <person name="Miettinen O."/>
            <person name="Hibbett D.S."/>
            <person name="Nagy L.G."/>
        </authorList>
    </citation>
    <scope>NUCLEOTIDE SEQUENCE [LARGE SCALE GENOMIC DNA]</scope>
    <source>
        <strain evidence="1 2">NL-1719</strain>
    </source>
</reference>
<keyword evidence="2" id="KW-1185">Reference proteome</keyword>
<proteinExistence type="predicted"/>
<gene>
    <name evidence="1" type="ORF">BDN72DRAFT_898156</name>
</gene>
<accession>A0ACD3AR23</accession>
<dbReference type="Proteomes" id="UP000308600">
    <property type="component" value="Unassembled WGS sequence"/>
</dbReference>
<evidence type="ECO:0000313" key="1">
    <source>
        <dbReference type="EMBL" id="TFK68363.1"/>
    </source>
</evidence>
<protein>
    <submittedName>
        <fullName evidence="1">Uncharacterized protein</fullName>
    </submittedName>
</protein>
<name>A0ACD3AR23_9AGAR</name>
<sequence length="150" mass="16651">MTGAEEAGSRTHELEDAEPRRCFPQQHDIRLIPHGLYAPQLPAPQATQRDCWSVPNGRVPNHAFEILSEHPDAVDLAIQLQVIEGMDHRCYNLPIADEVAMILPGGPNAETTHQCFNSSCVNRLTVLFSVFCSLCITGTIKIILIYLHPV</sequence>